<dbReference type="Proteomes" id="UP000319143">
    <property type="component" value="Unassembled WGS sequence"/>
</dbReference>
<name>A0A5C6E613_9BACT</name>
<dbReference type="RefSeq" id="WP_231615383.1">
    <property type="nucleotide sequence ID" value="NZ_SJPV01000001.1"/>
</dbReference>
<dbReference type="SUPFAM" id="SSF52172">
    <property type="entry name" value="CheY-like"/>
    <property type="match status" value="1"/>
</dbReference>
<organism evidence="1 2">
    <name type="scientific">Novipirellula artificiosorum</name>
    <dbReference type="NCBI Taxonomy" id="2528016"/>
    <lineage>
        <taxon>Bacteria</taxon>
        <taxon>Pseudomonadati</taxon>
        <taxon>Planctomycetota</taxon>
        <taxon>Planctomycetia</taxon>
        <taxon>Pirellulales</taxon>
        <taxon>Pirellulaceae</taxon>
        <taxon>Novipirellula</taxon>
    </lineage>
</organism>
<dbReference type="EMBL" id="SJPV01000001">
    <property type="protein sequence ID" value="TWU42569.1"/>
    <property type="molecule type" value="Genomic_DNA"/>
</dbReference>
<proteinExistence type="predicted"/>
<keyword evidence="2" id="KW-1185">Reference proteome</keyword>
<evidence type="ECO:0000313" key="1">
    <source>
        <dbReference type="EMBL" id="TWU42569.1"/>
    </source>
</evidence>
<evidence type="ECO:0000313" key="2">
    <source>
        <dbReference type="Proteomes" id="UP000319143"/>
    </source>
</evidence>
<dbReference type="AlphaFoldDB" id="A0A5C6E613"/>
<dbReference type="InterPro" id="IPR011006">
    <property type="entry name" value="CheY-like_superfamily"/>
</dbReference>
<sequence length="47" mass="5154">MILSFFLGSSGKHCRSRTPDLVITDIRMPGMEAANNEGMGPSNETKR</sequence>
<protein>
    <submittedName>
        <fullName evidence="1">Uncharacterized protein</fullName>
    </submittedName>
</protein>
<gene>
    <name evidence="1" type="ORF">Poly41_08660</name>
</gene>
<comment type="caution">
    <text evidence="1">The sequence shown here is derived from an EMBL/GenBank/DDBJ whole genome shotgun (WGS) entry which is preliminary data.</text>
</comment>
<accession>A0A5C6E613</accession>
<reference evidence="1 2" key="1">
    <citation type="submission" date="2019-02" db="EMBL/GenBank/DDBJ databases">
        <title>Deep-cultivation of Planctomycetes and their phenomic and genomic characterization uncovers novel biology.</title>
        <authorList>
            <person name="Wiegand S."/>
            <person name="Jogler M."/>
            <person name="Boedeker C."/>
            <person name="Pinto D."/>
            <person name="Vollmers J."/>
            <person name="Rivas-Marin E."/>
            <person name="Kohn T."/>
            <person name="Peeters S.H."/>
            <person name="Heuer A."/>
            <person name="Rast P."/>
            <person name="Oberbeckmann S."/>
            <person name="Bunk B."/>
            <person name="Jeske O."/>
            <person name="Meyerdierks A."/>
            <person name="Storesund J.E."/>
            <person name="Kallscheuer N."/>
            <person name="Luecker S."/>
            <person name="Lage O.M."/>
            <person name="Pohl T."/>
            <person name="Merkel B.J."/>
            <person name="Hornburger P."/>
            <person name="Mueller R.-W."/>
            <person name="Bruemmer F."/>
            <person name="Labrenz M."/>
            <person name="Spormann A.M."/>
            <person name="Op Den Camp H."/>
            <person name="Overmann J."/>
            <person name="Amann R."/>
            <person name="Jetten M.S.M."/>
            <person name="Mascher T."/>
            <person name="Medema M.H."/>
            <person name="Devos D.P."/>
            <person name="Kaster A.-K."/>
            <person name="Ovreas L."/>
            <person name="Rohde M."/>
            <person name="Galperin M.Y."/>
            <person name="Jogler C."/>
        </authorList>
    </citation>
    <scope>NUCLEOTIDE SEQUENCE [LARGE SCALE GENOMIC DNA]</scope>
    <source>
        <strain evidence="1 2">Poly41</strain>
    </source>
</reference>